<evidence type="ECO:0000313" key="3">
    <source>
        <dbReference type="Proteomes" id="UP000008080"/>
    </source>
</evidence>
<keyword evidence="1" id="KW-1133">Transmembrane helix</keyword>
<reference evidence="2 3" key="1">
    <citation type="journal article" date="2004" name="Science">
        <title>A predator unmasked: life cycle of Bdellovibrio bacteriovorus from a genomic perspective.</title>
        <authorList>
            <person name="Rendulic S."/>
            <person name="Jagtap P."/>
            <person name="Rosinus A."/>
            <person name="Eppinger M."/>
            <person name="Baar C."/>
            <person name="Lanz C."/>
            <person name="Keller H."/>
            <person name="Lambert C."/>
            <person name="Evans K.J."/>
            <person name="Goesmann A."/>
            <person name="Meyer F."/>
            <person name="Sockett R.E."/>
            <person name="Schuster S.C."/>
        </authorList>
    </citation>
    <scope>NUCLEOTIDE SEQUENCE [LARGE SCALE GENOMIC DNA]</scope>
    <source>
        <strain evidence="3">ATCC 15356 / DSM 50701 / NCIMB 9529 / HD100</strain>
    </source>
</reference>
<dbReference type="KEGG" id="bba:Bd0630"/>
<dbReference type="Proteomes" id="UP000008080">
    <property type="component" value="Chromosome"/>
</dbReference>
<dbReference type="EMBL" id="BX842647">
    <property type="protein sequence ID" value="CAE78593.1"/>
    <property type="molecule type" value="Genomic_DNA"/>
</dbReference>
<dbReference type="PANTHER" id="PTHR31876:SF26">
    <property type="entry name" value="PROTEIN LIKE COV 2"/>
    <property type="match status" value="1"/>
</dbReference>
<keyword evidence="1" id="KW-0812">Transmembrane</keyword>
<evidence type="ECO:0000313" key="2">
    <source>
        <dbReference type="EMBL" id="CAE78593.1"/>
    </source>
</evidence>
<feature type="transmembrane region" description="Helical" evidence="1">
    <location>
        <begin position="61"/>
        <end position="85"/>
    </location>
</feature>
<dbReference type="AlphaFoldDB" id="Q6MQ54"/>
<keyword evidence="1" id="KW-0472">Membrane</keyword>
<keyword evidence="3" id="KW-1185">Reference proteome</keyword>
<dbReference type="PANTHER" id="PTHR31876">
    <property type="entry name" value="COV-LIKE PROTEIN 1"/>
    <property type="match status" value="1"/>
</dbReference>
<dbReference type="HOGENOM" id="CLU_068050_4_0_7"/>
<dbReference type="InterPro" id="IPR007462">
    <property type="entry name" value="COV1-like"/>
</dbReference>
<protein>
    <submittedName>
        <fullName evidence="2">Putative transporter</fullName>
    </submittedName>
</protein>
<accession>Q6MQ54</accession>
<organism evidence="2 3">
    <name type="scientific">Bdellovibrio bacteriovorus (strain ATCC 15356 / DSM 50701 / NCIMB 9529 / HD100)</name>
    <dbReference type="NCBI Taxonomy" id="264462"/>
    <lineage>
        <taxon>Bacteria</taxon>
        <taxon>Pseudomonadati</taxon>
        <taxon>Bdellovibrionota</taxon>
        <taxon>Bdellovibrionia</taxon>
        <taxon>Bdellovibrionales</taxon>
        <taxon>Pseudobdellovibrionaceae</taxon>
        <taxon>Bdellovibrio</taxon>
    </lineage>
</organism>
<sequence length="215" mass="24062">MCDQANFVEAGKEWQPMKTNGLRQNLSDNMLKGAIVLLPFILSFYFLYWMADFFDKVFSGILVPLGITLPFGSGIVGGLILIYVLGRTSDLFVAKFIKEWLTRTIKRIPVLGSIFVSISDLTDFFRKAEGSPHGQAVIVRFENPEFRIAGFLTRTDLNTLPTADSMDELVAVYIPLAYMVGGGFTVFVHKDKVQNLNMSFEKAMQANLSAWILKG</sequence>
<gene>
    <name evidence="2" type="ordered locus">Bd0630</name>
</gene>
<feature type="transmembrane region" description="Helical" evidence="1">
    <location>
        <begin position="30"/>
        <end position="49"/>
    </location>
</feature>
<feature type="transmembrane region" description="Helical" evidence="1">
    <location>
        <begin position="170"/>
        <end position="188"/>
    </location>
</feature>
<evidence type="ECO:0000256" key="1">
    <source>
        <dbReference type="SAM" id="Phobius"/>
    </source>
</evidence>
<name>Q6MQ54_BDEBA</name>
<dbReference type="eggNOG" id="COG2928">
    <property type="taxonomic scope" value="Bacteria"/>
</dbReference>
<proteinExistence type="predicted"/>
<dbReference type="Pfam" id="PF04367">
    <property type="entry name" value="DUF502"/>
    <property type="match status" value="1"/>
</dbReference>